<evidence type="ECO:0000259" key="3">
    <source>
        <dbReference type="PROSITE" id="PS51186"/>
    </source>
</evidence>
<protein>
    <submittedName>
        <fullName evidence="4">Acetyltransferase, GNAT</fullName>
    </submittedName>
</protein>
<name>A0ABQ6I4R4_9MICO</name>
<dbReference type="PANTHER" id="PTHR43420">
    <property type="entry name" value="ACETYLTRANSFERASE"/>
    <property type="match status" value="1"/>
</dbReference>
<evidence type="ECO:0000256" key="2">
    <source>
        <dbReference type="ARBA" id="ARBA00023315"/>
    </source>
</evidence>
<dbReference type="InterPro" id="IPR050680">
    <property type="entry name" value="YpeA/RimI_acetyltransf"/>
</dbReference>
<sequence>MTLADRAAAPDRLDLPAFDGLTWRPLERADTPGVHALVAAIEDADAQPFRTSLAEIGDEFDDPGRDPAADTVAAVDGEGRFVAYGGVATRPGDASMVRVFLHGGVLPERRGEGLGRAAVAWMTGRARQVLAASDRDLPGRILTYLEYGGPAAERRLYERAGFGTLRYYATLRRDLADPIPVVDLPDGLRLEPWAPALDEAVRLAHNDAFRDHWGSEPQSPEVWAHGRTLFAPQWSAVVVDPAPDPALVAGLDAATRAHVAAGGTLVAGYQLAIRAEQDWAVQGYTSGYTDALGVRRAYRGRHLAPALLAAAMRTFAADGMQYAALDVDTENPTGAYGLYSSLGYEKTVGSRMLAIEL</sequence>
<dbReference type="InterPro" id="IPR016181">
    <property type="entry name" value="Acyl_CoA_acyltransferase"/>
</dbReference>
<dbReference type="Proteomes" id="UP001157091">
    <property type="component" value="Unassembled WGS sequence"/>
</dbReference>
<proteinExistence type="predicted"/>
<dbReference type="Pfam" id="PF00583">
    <property type="entry name" value="Acetyltransf_1"/>
    <property type="match status" value="1"/>
</dbReference>
<dbReference type="PROSITE" id="PS51186">
    <property type="entry name" value="GNAT"/>
    <property type="match status" value="2"/>
</dbReference>
<feature type="domain" description="N-acetyltransferase" evidence="3">
    <location>
        <begin position="188"/>
        <end position="357"/>
    </location>
</feature>
<dbReference type="InterPro" id="IPR000182">
    <property type="entry name" value="GNAT_dom"/>
</dbReference>
<dbReference type="SUPFAM" id="SSF55729">
    <property type="entry name" value="Acyl-CoA N-acyltransferases (Nat)"/>
    <property type="match status" value="2"/>
</dbReference>
<dbReference type="EMBL" id="BSUK01000001">
    <property type="protein sequence ID" value="GMA25753.1"/>
    <property type="molecule type" value="Genomic_DNA"/>
</dbReference>
<keyword evidence="5" id="KW-1185">Reference proteome</keyword>
<organism evidence="4 5">
    <name type="scientific">Luteimicrobium album</name>
    <dbReference type="NCBI Taxonomy" id="1054550"/>
    <lineage>
        <taxon>Bacteria</taxon>
        <taxon>Bacillati</taxon>
        <taxon>Actinomycetota</taxon>
        <taxon>Actinomycetes</taxon>
        <taxon>Micrococcales</taxon>
        <taxon>Luteimicrobium</taxon>
    </lineage>
</organism>
<gene>
    <name evidence="4" type="ORF">GCM10025864_35120</name>
</gene>
<evidence type="ECO:0000313" key="4">
    <source>
        <dbReference type="EMBL" id="GMA25753.1"/>
    </source>
</evidence>
<keyword evidence="2" id="KW-0012">Acyltransferase</keyword>
<accession>A0ABQ6I4R4</accession>
<keyword evidence="1" id="KW-0808">Transferase</keyword>
<comment type="caution">
    <text evidence="4">The sequence shown here is derived from an EMBL/GenBank/DDBJ whole genome shotgun (WGS) entry which is preliminary data.</text>
</comment>
<dbReference type="RefSeq" id="WP_284294256.1">
    <property type="nucleotide sequence ID" value="NZ_BSUK01000001.1"/>
</dbReference>
<feature type="domain" description="N-acetyltransferase" evidence="3">
    <location>
        <begin position="21"/>
        <end position="191"/>
    </location>
</feature>
<dbReference type="Gene3D" id="3.40.630.30">
    <property type="match status" value="1"/>
</dbReference>
<evidence type="ECO:0000313" key="5">
    <source>
        <dbReference type="Proteomes" id="UP001157091"/>
    </source>
</evidence>
<reference evidence="5" key="1">
    <citation type="journal article" date="2019" name="Int. J. Syst. Evol. Microbiol.">
        <title>The Global Catalogue of Microorganisms (GCM) 10K type strain sequencing project: providing services to taxonomists for standard genome sequencing and annotation.</title>
        <authorList>
            <consortium name="The Broad Institute Genomics Platform"/>
            <consortium name="The Broad Institute Genome Sequencing Center for Infectious Disease"/>
            <person name="Wu L."/>
            <person name="Ma J."/>
        </authorList>
    </citation>
    <scope>NUCLEOTIDE SEQUENCE [LARGE SCALE GENOMIC DNA]</scope>
    <source>
        <strain evidence="5">NBRC 106348</strain>
    </source>
</reference>
<evidence type="ECO:0000256" key="1">
    <source>
        <dbReference type="ARBA" id="ARBA00022679"/>
    </source>
</evidence>